<keyword evidence="3" id="KW-0804">Transcription</keyword>
<evidence type="ECO:0000256" key="2">
    <source>
        <dbReference type="ARBA" id="ARBA00023125"/>
    </source>
</evidence>
<dbReference type="AlphaFoldDB" id="A0A809DV99"/>
<feature type="DNA-binding region" description="H-T-H motif" evidence="4">
    <location>
        <begin position="38"/>
        <end position="57"/>
    </location>
</feature>
<dbReference type="SUPFAM" id="SSF46689">
    <property type="entry name" value="Homeodomain-like"/>
    <property type="match status" value="1"/>
</dbReference>
<dbReference type="PROSITE" id="PS50977">
    <property type="entry name" value="HTH_TETR_2"/>
    <property type="match status" value="1"/>
</dbReference>
<dbReference type="InterPro" id="IPR009057">
    <property type="entry name" value="Homeodomain-like_sf"/>
</dbReference>
<dbReference type="SUPFAM" id="SSF48498">
    <property type="entry name" value="Tetracyclin repressor-like, C-terminal domain"/>
    <property type="match status" value="1"/>
</dbReference>
<accession>A0A809DV99</accession>
<evidence type="ECO:0000259" key="5">
    <source>
        <dbReference type="PROSITE" id="PS50977"/>
    </source>
</evidence>
<dbReference type="PANTHER" id="PTHR30055">
    <property type="entry name" value="HTH-TYPE TRANSCRIPTIONAL REGULATOR RUTR"/>
    <property type="match status" value="1"/>
</dbReference>
<dbReference type="InterPro" id="IPR050109">
    <property type="entry name" value="HTH-type_TetR-like_transc_reg"/>
</dbReference>
<organism evidence="6">
    <name type="scientific">Ralstonia solanacearum</name>
    <name type="common">Pseudomonas solanacearum</name>
    <dbReference type="NCBI Taxonomy" id="305"/>
    <lineage>
        <taxon>Bacteria</taxon>
        <taxon>Pseudomonadati</taxon>
        <taxon>Pseudomonadota</taxon>
        <taxon>Betaproteobacteria</taxon>
        <taxon>Burkholderiales</taxon>
        <taxon>Burkholderiaceae</taxon>
        <taxon>Ralstonia</taxon>
        <taxon>Ralstonia solanacearum species complex</taxon>
    </lineage>
</organism>
<dbReference type="InterPro" id="IPR036271">
    <property type="entry name" value="Tet_transcr_reg_TetR-rel_C_sf"/>
</dbReference>
<dbReference type="EMBL" id="CP026092">
    <property type="protein sequence ID" value="AYB55964.1"/>
    <property type="molecule type" value="Genomic_DNA"/>
</dbReference>
<feature type="domain" description="HTH tetR-type" evidence="5">
    <location>
        <begin position="15"/>
        <end position="75"/>
    </location>
</feature>
<dbReference type="GO" id="GO:0003700">
    <property type="term" value="F:DNA-binding transcription factor activity"/>
    <property type="evidence" value="ECO:0007669"/>
    <property type="project" value="TreeGrafter"/>
</dbReference>
<dbReference type="FunFam" id="1.10.10.60:FF:000141">
    <property type="entry name" value="TetR family transcriptional regulator"/>
    <property type="match status" value="1"/>
</dbReference>
<evidence type="ECO:0000256" key="4">
    <source>
        <dbReference type="PROSITE-ProRule" id="PRU00335"/>
    </source>
</evidence>
<dbReference type="InterPro" id="IPR039536">
    <property type="entry name" value="TetR_C_Proteobacteria"/>
</dbReference>
<dbReference type="Gene3D" id="1.10.357.10">
    <property type="entry name" value="Tetracycline Repressor, domain 2"/>
    <property type="match status" value="1"/>
</dbReference>
<proteinExistence type="predicted"/>
<dbReference type="PANTHER" id="PTHR30055:SF119">
    <property type="entry name" value="NALC"/>
    <property type="match status" value="1"/>
</dbReference>
<sequence>MIGFEKTLNVKVRTEARREAILAAAKDVFEEVGFEQATMSEITARVGGSKATLYRYFESKEALFMELVRRSASEHRGEVTELFQSCAGSPTMGLPPAASEALALLDPRADVKASLQRFGERVVKNFHTPQKMAIKRMVIAAAGNNPELGRMFYENGPRKGMELIERYFESVMAVGKLRRVAPKVVAAHFRGLLESELLEPGLLNLPIQLSDRQIKAVVARAVDVFIRAYGPESV</sequence>
<evidence type="ECO:0000313" key="6">
    <source>
        <dbReference type="EMBL" id="AYB55964.1"/>
    </source>
</evidence>
<dbReference type="Pfam" id="PF00440">
    <property type="entry name" value="TetR_N"/>
    <property type="match status" value="1"/>
</dbReference>
<evidence type="ECO:0000256" key="1">
    <source>
        <dbReference type="ARBA" id="ARBA00023015"/>
    </source>
</evidence>
<dbReference type="RefSeq" id="WP_013205829.1">
    <property type="nucleotide sequence ID" value="NZ_JBGGHP010000001.1"/>
</dbReference>
<keyword evidence="1" id="KW-0805">Transcription regulation</keyword>
<protein>
    <submittedName>
        <fullName evidence="6">TetR/AcrR family transcriptional regulator</fullName>
    </submittedName>
</protein>
<dbReference type="Pfam" id="PF14246">
    <property type="entry name" value="TetR_C_7"/>
    <property type="match status" value="1"/>
</dbReference>
<dbReference type="InterPro" id="IPR001647">
    <property type="entry name" value="HTH_TetR"/>
</dbReference>
<evidence type="ECO:0000256" key="3">
    <source>
        <dbReference type="ARBA" id="ARBA00023163"/>
    </source>
</evidence>
<dbReference type="GO" id="GO:0000976">
    <property type="term" value="F:transcription cis-regulatory region binding"/>
    <property type="evidence" value="ECO:0007669"/>
    <property type="project" value="TreeGrafter"/>
</dbReference>
<gene>
    <name evidence="6" type="ORF">C2L97_07880</name>
</gene>
<keyword evidence="2 4" id="KW-0238">DNA-binding</keyword>
<reference evidence="6" key="1">
    <citation type="submission" date="2018-01" db="EMBL/GenBank/DDBJ databases">
        <title>Complete Genome Sequence of three strains from Ralstonia solanacearum ecotype Moko sequevar IIA-53 from Brazil.</title>
        <authorList>
            <person name="Silva J.R."/>
            <person name="Albuquerque G.M.R."/>
            <person name="Pais A.K.L."/>
            <person name="Silva A.M.F."/>
            <person name="Boiteux M.E.N.F."/>
            <person name="Souza E.B."/>
            <person name="Mariano R.L.R."/>
        </authorList>
    </citation>
    <scope>NUCLEOTIDE SEQUENCE [LARGE SCALE GENOMIC DNA]</scope>
    <source>
        <strain evidence="6">SFC</strain>
    </source>
</reference>
<name>A0A809DV99_RALSL</name>
<dbReference type="PRINTS" id="PR00455">
    <property type="entry name" value="HTHTETR"/>
</dbReference>